<evidence type="ECO:0000313" key="3">
    <source>
        <dbReference type="Proteomes" id="UP000183832"/>
    </source>
</evidence>
<dbReference type="Proteomes" id="UP000183832">
    <property type="component" value="Unassembled WGS sequence"/>
</dbReference>
<protein>
    <submittedName>
        <fullName evidence="2">CLUMA_CG016788, isoform A</fullName>
    </submittedName>
</protein>
<feature type="region of interest" description="Disordered" evidence="1">
    <location>
        <begin position="43"/>
        <end position="73"/>
    </location>
</feature>
<evidence type="ECO:0000313" key="2">
    <source>
        <dbReference type="EMBL" id="CRL03126.1"/>
    </source>
</evidence>
<sequence length="73" mass="8417">MVEERQPTYENSDGIELRVPFLYRPQTPHHIKTTTFIYSLQSHGMTRQGKEGKTKRLKNSKKKLINVSSPTAS</sequence>
<organism evidence="2 3">
    <name type="scientific">Clunio marinus</name>
    <dbReference type="NCBI Taxonomy" id="568069"/>
    <lineage>
        <taxon>Eukaryota</taxon>
        <taxon>Metazoa</taxon>
        <taxon>Ecdysozoa</taxon>
        <taxon>Arthropoda</taxon>
        <taxon>Hexapoda</taxon>
        <taxon>Insecta</taxon>
        <taxon>Pterygota</taxon>
        <taxon>Neoptera</taxon>
        <taxon>Endopterygota</taxon>
        <taxon>Diptera</taxon>
        <taxon>Nematocera</taxon>
        <taxon>Chironomoidea</taxon>
        <taxon>Chironomidae</taxon>
        <taxon>Clunio</taxon>
    </lineage>
</organism>
<reference evidence="2 3" key="1">
    <citation type="submission" date="2015-04" db="EMBL/GenBank/DDBJ databases">
        <authorList>
            <person name="Syromyatnikov M.Y."/>
            <person name="Popov V.N."/>
        </authorList>
    </citation>
    <scope>NUCLEOTIDE SEQUENCE [LARGE SCALE GENOMIC DNA]</scope>
</reference>
<evidence type="ECO:0000256" key="1">
    <source>
        <dbReference type="SAM" id="MobiDB-lite"/>
    </source>
</evidence>
<dbReference type="EMBL" id="CVRI01000059">
    <property type="protein sequence ID" value="CRL03126.1"/>
    <property type="molecule type" value="Genomic_DNA"/>
</dbReference>
<proteinExistence type="predicted"/>
<accession>A0A1J1IVF6</accession>
<keyword evidence="3" id="KW-1185">Reference proteome</keyword>
<feature type="compositionally biased region" description="Basic residues" evidence="1">
    <location>
        <begin position="55"/>
        <end position="64"/>
    </location>
</feature>
<name>A0A1J1IVF6_9DIPT</name>
<dbReference type="AlphaFoldDB" id="A0A1J1IVF6"/>
<gene>
    <name evidence="2" type="ORF">CLUMA_CG016788</name>
</gene>